<name>N6XT46_THAL4</name>
<dbReference type="Pfam" id="PF13806">
    <property type="entry name" value="Rieske_2"/>
    <property type="match status" value="1"/>
</dbReference>
<evidence type="ECO:0000256" key="2">
    <source>
        <dbReference type="ARBA" id="ARBA00022723"/>
    </source>
</evidence>
<feature type="domain" description="Rieske" evidence="7">
    <location>
        <begin position="33"/>
        <end position="133"/>
    </location>
</feature>
<dbReference type="eggNOG" id="COG2146">
    <property type="taxonomic scope" value="Bacteria"/>
</dbReference>
<keyword evidence="3" id="KW-0560">Oxidoreductase</keyword>
<keyword evidence="9" id="KW-1185">Reference proteome</keyword>
<dbReference type="AlphaFoldDB" id="N6XT46"/>
<keyword evidence="4" id="KW-0408">Iron</keyword>
<accession>N6XT46</accession>
<dbReference type="InterPro" id="IPR036922">
    <property type="entry name" value="Rieske_2Fe-2S_sf"/>
</dbReference>
<dbReference type="InterPro" id="IPR017941">
    <property type="entry name" value="Rieske_2Fe-2S"/>
</dbReference>
<protein>
    <submittedName>
        <fullName evidence="8">Nitrite reductase (NAD(P)H) large subunit, NirD</fullName>
    </submittedName>
</protein>
<dbReference type="Proteomes" id="UP000013232">
    <property type="component" value="Unassembled WGS sequence"/>
</dbReference>
<organism evidence="8 9">
    <name type="scientific">Thauera linaloolentis (strain DSM 12138 / JCM 21573 / CCUG 41526 / CIP 105981 / IAM 15112 / NBRC 102519 / 47Lol)</name>
    <dbReference type="NCBI Taxonomy" id="1123367"/>
    <lineage>
        <taxon>Bacteria</taxon>
        <taxon>Pseudomonadati</taxon>
        <taxon>Pseudomonadota</taxon>
        <taxon>Betaproteobacteria</taxon>
        <taxon>Rhodocyclales</taxon>
        <taxon>Zoogloeaceae</taxon>
        <taxon>Thauera</taxon>
    </lineage>
</organism>
<keyword evidence="6" id="KW-0534">Nitrate assimilation</keyword>
<evidence type="ECO:0000256" key="5">
    <source>
        <dbReference type="ARBA" id="ARBA00023014"/>
    </source>
</evidence>
<evidence type="ECO:0000313" key="9">
    <source>
        <dbReference type="Proteomes" id="UP000013232"/>
    </source>
</evidence>
<dbReference type="STRING" id="1123367.GCA_000621305_01899"/>
<dbReference type="SUPFAM" id="SSF50022">
    <property type="entry name" value="ISP domain"/>
    <property type="match status" value="1"/>
</dbReference>
<dbReference type="InterPro" id="IPR012748">
    <property type="entry name" value="Rieske-like_NirD"/>
</dbReference>
<evidence type="ECO:0000256" key="1">
    <source>
        <dbReference type="ARBA" id="ARBA00022714"/>
    </source>
</evidence>
<evidence type="ECO:0000313" key="8">
    <source>
        <dbReference type="EMBL" id="ENO84896.1"/>
    </source>
</evidence>
<evidence type="ECO:0000256" key="3">
    <source>
        <dbReference type="ARBA" id="ARBA00023002"/>
    </source>
</evidence>
<dbReference type="GO" id="GO:0046872">
    <property type="term" value="F:metal ion binding"/>
    <property type="evidence" value="ECO:0007669"/>
    <property type="project" value="UniProtKB-KW"/>
</dbReference>
<comment type="caution">
    <text evidence="8">The sequence shown here is derived from an EMBL/GenBank/DDBJ whole genome shotgun (WGS) entry which is preliminary data.</text>
</comment>
<evidence type="ECO:0000256" key="6">
    <source>
        <dbReference type="ARBA" id="ARBA00023063"/>
    </source>
</evidence>
<dbReference type="GO" id="GO:0051537">
    <property type="term" value="F:2 iron, 2 sulfur cluster binding"/>
    <property type="evidence" value="ECO:0007669"/>
    <property type="project" value="UniProtKB-KW"/>
</dbReference>
<proteinExistence type="predicted"/>
<reference evidence="8 9" key="1">
    <citation type="submission" date="2012-09" db="EMBL/GenBank/DDBJ databases">
        <title>Draft Genome Sequences of 6 Strains from Genus Thauera.</title>
        <authorList>
            <person name="Liu B."/>
            <person name="Shapleigh J.P."/>
            <person name="Frostegard A.H."/>
        </authorList>
    </citation>
    <scope>NUCLEOTIDE SEQUENCE [LARGE SCALE GENOMIC DNA]</scope>
    <source>
        <strain evidence="9">47Lol / DSM 12138</strain>
    </source>
</reference>
<keyword evidence="2" id="KW-0479">Metal-binding</keyword>
<dbReference type="EMBL" id="AMXE01000090">
    <property type="protein sequence ID" value="ENO84896.1"/>
    <property type="molecule type" value="Genomic_DNA"/>
</dbReference>
<dbReference type="Gene3D" id="2.102.10.10">
    <property type="entry name" value="Rieske [2Fe-2S] iron-sulphur domain"/>
    <property type="match status" value="1"/>
</dbReference>
<dbReference type="RefSeq" id="WP_004343756.1">
    <property type="nucleotide sequence ID" value="NZ_AMXE01000090.1"/>
</dbReference>
<keyword evidence="5" id="KW-0411">Iron-sulfur</keyword>
<dbReference type="PROSITE" id="PS51300">
    <property type="entry name" value="NIRD"/>
    <property type="match status" value="1"/>
</dbReference>
<dbReference type="PANTHER" id="PTHR40562:SF1">
    <property type="entry name" value="NITRITE REDUCTASE (NADH) SMALL SUBUNIT"/>
    <property type="match status" value="1"/>
</dbReference>
<gene>
    <name evidence="8" type="ORF">C666_16385</name>
</gene>
<evidence type="ECO:0000259" key="7">
    <source>
        <dbReference type="PROSITE" id="PS51296"/>
    </source>
</evidence>
<dbReference type="PANTHER" id="PTHR40562">
    <property type="match status" value="1"/>
</dbReference>
<dbReference type="CDD" id="cd03529">
    <property type="entry name" value="Rieske_NirD"/>
    <property type="match status" value="1"/>
</dbReference>
<dbReference type="NCBIfam" id="TIGR02378">
    <property type="entry name" value="nirD_assim_sml"/>
    <property type="match status" value="1"/>
</dbReference>
<keyword evidence="1" id="KW-0001">2Fe-2S</keyword>
<dbReference type="GO" id="GO:0042128">
    <property type="term" value="P:nitrate assimilation"/>
    <property type="evidence" value="ECO:0007669"/>
    <property type="project" value="UniProtKB-KW"/>
</dbReference>
<dbReference type="PROSITE" id="PS51296">
    <property type="entry name" value="RIESKE"/>
    <property type="match status" value="1"/>
</dbReference>
<evidence type="ECO:0000256" key="4">
    <source>
        <dbReference type="ARBA" id="ARBA00023004"/>
    </source>
</evidence>
<dbReference type="GO" id="GO:0008942">
    <property type="term" value="F:nitrite reductase [NAD(P)H] activity"/>
    <property type="evidence" value="ECO:0007669"/>
    <property type="project" value="InterPro"/>
</dbReference>
<sequence length="135" mass="13954">MTVMTAPAPAAAVAAPIPTAVPAASPAAGPVWQPVCAVEDIWPDTGVCALLGGRQIAVFRLADGGLHAIDNHDPNSGANVLWRGIVGDLGGEPVVASPIYKHHYRLRDGGCIENPDTPLATHAVELRDGIVWVEA</sequence>
<dbReference type="InterPro" id="IPR017881">
    <property type="entry name" value="NirD"/>
</dbReference>